<name>A0AAD5Y1T6_9FUNG</name>
<feature type="transmembrane region" description="Helical" evidence="7">
    <location>
        <begin position="164"/>
        <end position="183"/>
    </location>
</feature>
<evidence type="ECO:0000313" key="8">
    <source>
        <dbReference type="EMBL" id="KAJ3223117.1"/>
    </source>
</evidence>
<reference evidence="8" key="1">
    <citation type="submission" date="2020-05" db="EMBL/GenBank/DDBJ databases">
        <title>Phylogenomic resolution of chytrid fungi.</title>
        <authorList>
            <person name="Stajich J.E."/>
            <person name="Amses K."/>
            <person name="Simmons R."/>
            <person name="Seto K."/>
            <person name="Myers J."/>
            <person name="Bonds A."/>
            <person name="Quandt C.A."/>
            <person name="Barry K."/>
            <person name="Liu P."/>
            <person name="Grigoriev I."/>
            <person name="Longcore J.E."/>
            <person name="James T.Y."/>
        </authorList>
    </citation>
    <scope>NUCLEOTIDE SEQUENCE</scope>
    <source>
        <strain evidence="8">JEL0476</strain>
    </source>
</reference>
<evidence type="ECO:0000256" key="4">
    <source>
        <dbReference type="ARBA" id="ARBA00022989"/>
    </source>
</evidence>
<proteinExistence type="predicted"/>
<feature type="transmembrane region" description="Helical" evidence="7">
    <location>
        <begin position="124"/>
        <end position="143"/>
    </location>
</feature>
<keyword evidence="4 7" id="KW-1133">Transmembrane helix</keyword>
<dbReference type="Pfam" id="PF03062">
    <property type="entry name" value="MBOAT"/>
    <property type="match status" value="1"/>
</dbReference>
<keyword evidence="3 7" id="KW-0812">Transmembrane</keyword>
<feature type="transmembrane region" description="Helical" evidence="7">
    <location>
        <begin position="203"/>
        <end position="223"/>
    </location>
</feature>
<dbReference type="PANTHER" id="PTHR13906">
    <property type="entry name" value="PORCUPINE"/>
    <property type="match status" value="1"/>
</dbReference>
<evidence type="ECO:0000256" key="7">
    <source>
        <dbReference type="SAM" id="Phobius"/>
    </source>
</evidence>
<dbReference type="GO" id="GO:0003841">
    <property type="term" value="F:1-acylglycerol-3-phosphate O-acyltransferase activity"/>
    <property type="evidence" value="ECO:0007669"/>
    <property type="project" value="TreeGrafter"/>
</dbReference>
<dbReference type="GO" id="GO:0030258">
    <property type="term" value="P:lipid modification"/>
    <property type="evidence" value="ECO:0007669"/>
    <property type="project" value="TreeGrafter"/>
</dbReference>
<accession>A0AAD5Y1T6</accession>
<dbReference type="Proteomes" id="UP001211065">
    <property type="component" value="Unassembled WGS sequence"/>
</dbReference>
<keyword evidence="2" id="KW-0808">Transferase</keyword>
<keyword evidence="5 7" id="KW-0472">Membrane</keyword>
<comment type="caution">
    <text evidence="8">The sequence shown here is derived from an EMBL/GenBank/DDBJ whole genome shotgun (WGS) entry which is preliminary data.</text>
</comment>
<feature type="transmembrane region" description="Helical" evidence="7">
    <location>
        <begin position="396"/>
        <end position="419"/>
    </location>
</feature>
<evidence type="ECO:0000256" key="6">
    <source>
        <dbReference type="ARBA" id="ARBA00023315"/>
    </source>
</evidence>
<evidence type="ECO:0000256" key="1">
    <source>
        <dbReference type="ARBA" id="ARBA00004141"/>
    </source>
</evidence>
<dbReference type="InterPro" id="IPR049941">
    <property type="entry name" value="LPLAT_7/PORCN-like"/>
</dbReference>
<dbReference type="EMBL" id="JADGJW010000143">
    <property type="protein sequence ID" value="KAJ3223117.1"/>
    <property type="molecule type" value="Genomic_DNA"/>
</dbReference>
<organism evidence="8 9">
    <name type="scientific">Clydaea vesicula</name>
    <dbReference type="NCBI Taxonomy" id="447962"/>
    <lineage>
        <taxon>Eukaryota</taxon>
        <taxon>Fungi</taxon>
        <taxon>Fungi incertae sedis</taxon>
        <taxon>Chytridiomycota</taxon>
        <taxon>Chytridiomycota incertae sedis</taxon>
        <taxon>Chytridiomycetes</taxon>
        <taxon>Lobulomycetales</taxon>
        <taxon>Lobulomycetaceae</taxon>
        <taxon>Clydaea</taxon>
    </lineage>
</organism>
<evidence type="ECO:0000256" key="5">
    <source>
        <dbReference type="ARBA" id="ARBA00023136"/>
    </source>
</evidence>
<dbReference type="GO" id="GO:0046474">
    <property type="term" value="P:glycerophospholipid biosynthetic process"/>
    <property type="evidence" value="ECO:0007669"/>
    <property type="project" value="TreeGrafter"/>
</dbReference>
<feature type="transmembrane region" description="Helical" evidence="7">
    <location>
        <begin position="57"/>
        <end position="81"/>
    </location>
</feature>
<keyword evidence="6 8" id="KW-0012">Acyltransferase</keyword>
<comment type="subcellular location">
    <subcellularLocation>
        <location evidence="1">Membrane</location>
        <topology evidence="1">Multi-pass membrane protein</topology>
    </subcellularLocation>
</comment>
<dbReference type="PANTHER" id="PTHR13906:SF4">
    <property type="entry name" value="LYSOPHOSPHOLIPID ACYLTRANSFERASE 6"/>
    <property type="match status" value="1"/>
</dbReference>
<dbReference type="GO" id="GO:0005783">
    <property type="term" value="C:endoplasmic reticulum"/>
    <property type="evidence" value="ECO:0007669"/>
    <property type="project" value="TreeGrafter"/>
</dbReference>
<feature type="transmembrane region" description="Helical" evidence="7">
    <location>
        <begin position="357"/>
        <end position="375"/>
    </location>
</feature>
<evidence type="ECO:0000256" key="3">
    <source>
        <dbReference type="ARBA" id="ARBA00022692"/>
    </source>
</evidence>
<sequence>MKVVHDYIESKLGIPFTQVSAVFGIFLTYFLAILFKFIPNSQPNLKHLFSFFFSSAIFYFLFGFSTCVDLLISPCLVYLLSLKFRTKNFFPILIFAISMGHVSYRHFHSQFLSPSTLAFDGTAPLMVLIIKLSSFGWCLHDGTKPDKELSAEQRALKIAKMPTLLEYLGYLYFFGGFLVGPAIEYKDYYNFVHGLKPFDRIPSRIPSTLKCLSMGLGFIVIYLKFEPIFNLNYCSEPWFDTLNIFFKSAFVIFSMFIARTKFYIAWKLSEGACNLSGIGYNGIDENGTPVWNRGQNIKIRGFEFPTNAKMITDSWNINTSKWLKNYVYLRLCDPRSGVSTSFSTFITNLTSAFWHGFYPGYYMFFGTAAFFILVSRTCRRVLRPFFITTKLKKYKTIYDVTGIICTALSVSYMMVPFVLKSFSSSVQLWTKLWFIGHNPLRDLLNKLSKNDEHVTLNNEEEVNFKGSAREETSKLVKRTKIYS</sequence>
<evidence type="ECO:0000256" key="2">
    <source>
        <dbReference type="ARBA" id="ARBA00022679"/>
    </source>
</evidence>
<dbReference type="InterPro" id="IPR004299">
    <property type="entry name" value="MBOAT_fam"/>
</dbReference>
<gene>
    <name evidence="8" type="primary">ALE1_1</name>
    <name evidence="8" type="ORF">HK099_001518</name>
</gene>
<evidence type="ECO:0000313" key="9">
    <source>
        <dbReference type="Proteomes" id="UP001211065"/>
    </source>
</evidence>
<dbReference type="GO" id="GO:0016020">
    <property type="term" value="C:membrane"/>
    <property type="evidence" value="ECO:0007669"/>
    <property type="project" value="UniProtKB-SubCell"/>
</dbReference>
<protein>
    <submittedName>
        <fullName evidence="8">Lysophospholipid acyltransferase</fullName>
    </submittedName>
</protein>
<dbReference type="GO" id="GO:0047184">
    <property type="term" value="F:1-acylglycerophosphocholine O-acyltransferase activity"/>
    <property type="evidence" value="ECO:0007669"/>
    <property type="project" value="TreeGrafter"/>
</dbReference>
<dbReference type="AlphaFoldDB" id="A0AAD5Y1T6"/>
<feature type="transmembrane region" description="Helical" evidence="7">
    <location>
        <begin position="88"/>
        <end position="104"/>
    </location>
</feature>
<feature type="transmembrane region" description="Helical" evidence="7">
    <location>
        <begin position="12"/>
        <end position="37"/>
    </location>
</feature>
<feature type="transmembrane region" description="Helical" evidence="7">
    <location>
        <begin position="244"/>
        <end position="266"/>
    </location>
</feature>
<keyword evidence="9" id="KW-1185">Reference proteome</keyword>